<proteinExistence type="predicted"/>
<name>A0A392RL98_9FABA</name>
<comment type="caution">
    <text evidence="1">The sequence shown here is derived from an EMBL/GenBank/DDBJ whole genome shotgun (WGS) entry which is preliminary data.</text>
</comment>
<organism evidence="1 2">
    <name type="scientific">Trifolium medium</name>
    <dbReference type="NCBI Taxonomy" id="97028"/>
    <lineage>
        <taxon>Eukaryota</taxon>
        <taxon>Viridiplantae</taxon>
        <taxon>Streptophyta</taxon>
        <taxon>Embryophyta</taxon>
        <taxon>Tracheophyta</taxon>
        <taxon>Spermatophyta</taxon>
        <taxon>Magnoliopsida</taxon>
        <taxon>eudicotyledons</taxon>
        <taxon>Gunneridae</taxon>
        <taxon>Pentapetalae</taxon>
        <taxon>rosids</taxon>
        <taxon>fabids</taxon>
        <taxon>Fabales</taxon>
        <taxon>Fabaceae</taxon>
        <taxon>Papilionoideae</taxon>
        <taxon>50 kb inversion clade</taxon>
        <taxon>NPAAA clade</taxon>
        <taxon>Hologalegina</taxon>
        <taxon>IRL clade</taxon>
        <taxon>Trifolieae</taxon>
        <taxon>Trifolium</taxon>
    </lineage>
</organism>
<protein>
    <submittedName>
        <fullName evidence="1">Uncharacterized protein</fullName>
    </submittedName>
</protein>
<keyword evidence="2" id="KW-1185">Reference proteome</keyword>
<dbReference type="Proteomes" id="UP000265520">
    <property type="component" value="Unassembled WGS sequence"/>
</dbReference>
<sequence length="99" mass="11796">MYNNIVNCETVKQIREKIEILCEGTEEVRKNQRQILVSRYEAFMAKPRESITDVFEKFNKLINDLQLHGKYYENHEINLKFLLTLPDHLEQIISAIREG</sequence>
<evidence type="ECO:0000313" key="2">
    <source>
        <dbReference type="Proteomes" id="UP000265520"/>
    </source>
</evidence>
<accession>A0A392RL98</accession>
<feature type="non-terminal residue" evidence="1">
    <location>
        <position position="99"/>
    </location>
</feature>
<dbReference type="AlphaFoldDB" id="A0A392RL98"/>
<reference evidence="1 2" key="1">
    <citation type="journal article" date="2018" name="Front. Plant Sci.">
        <title>Red Clover (Trifolium pratense) and Zigzag Clover (T. medium) - A Picture of Genomic Similarities and Differences.</title>
        <authorList>
            <person name="Dluhosova J."/>
            <person name="Istvanek J."/>
            <person name="Nedelnik J."/>
            <person name="Repkova J."/>
        </authorList>
    </citation>
    <scope>NUCLEOTIDE SEQUENCE [LARGE SCALE GENOMIC DNA]</scope>
    <source>
        <strain evidence="2">cv. 10/8</strain>
        <tissue evidence="1">Leaf</tissue>
    </source>
</reference>
<dbReference type="EMBL" id="LXQA010240606">
    <property type="protein sequence ID" value="MCI37079.1"/>
    <property type="molecule type" value="Genomic_DNA"/>
</dbReference>
<dbReference type="Pfam" id="PF14223">
    <property type="entry name" value="Retrotran_gag_2"/>
    <property type="match status" value="1"/>
</dbReference>
<evidence type="ECO:0000313" key="1">
    <source>
        <dbReference type="EMBL" id="MCI37079.1"/>
    </source>
</evidence>